<keyword evidence="3" id="KW-1185">Reference proteome</keyword>
<evidence type="ECO:0000313" key="2">
    <source>
        <dbReference type="EMBL" id="KAK9702417.1"/>
    </source>
</evidence>
<sequence>MSWKILWKYFRLMLLFPEIAIGQVQDCGLEILGITCMNTNLLNQHKTKWYCVYWATPLPQKMSWKILWKYFRLMLLFPEIAIGQVQDCGLEILGITCMNTNLLNQHKTKWYCVYWATPHFEPLDVDVFKQNTSYTGSNASKLFFGESHI</sequence>
<reference evidence="2 3" key="1">
    <citation type="journal article" date="2024" name="BMC Genomics">
        <title>De novo assembly and annotation of Popillia japonica's genome with initial clues to its potential as an invasive pest.</title>
        <authorList>
            <person name="Cucini C."/>
            <person name="Boschi S."/>
            <person name="Funari R."/>
            <person name="Cardaioli E."/>
            <person name="Iannotti N."/>
            <person name="Marturano G."/>
            <person name="Paoli F."/>
            <person name="Bruttini M."/>
            <person name="Carapelli A."/>
            <person name="Frati F."/>
            <person name="Nardi F."/>
        </authorList>
    </citation>
    <scope>NUCLEOTIDE SEQUENCE [LARGE SCALE GENOMIC DNA]</scope>
    <source>
        <strain evidence="2">DMR45628</strain>
    </source>
</reference>
<dbReference type="EMBL" id="JASPKY010000393">
    <property type="protein sequence ID" value="KAK9702417.1"/>
    <property type="molecule type" value="Genomic_DNA"/>
</dbReference>
<gene>
    <name evidence="2" type="ORF">QE152_g29977</name>
</gene>
<dbReference type="Proteomes" id="UP001458880">
    <property type="component" value="Unassembled WGS sequence"/>
</dbReference>
<dbReference type="AlphaFoldDB" id="A0AAW1JGH2"/>
<comment type="caution">
    <text evidence="2">The sequence shown here is derived from an EMBL/GenBank/DDBJ whole genome shotgun (WGS) entry which is preliminary data.</text>
</comment>
<protein>
    <submittedName>
        <fullName evidence="2">Uncharacterized protein</fullName>
    </submittedName>
</protein>
<feature type="chain" id="PRO_5043643163" evidence="1">
    <location>
        <begin position="23"/>
        <end position="149"/>
    </location>
</feature>
<keyword evidence="1" id="KW-0732">Signal</keyword>
<accession>A0AAW1JGH2</accession>
<evidence type="ECO:0000256" key="1">
    <source>
        <dbReference type="SAM" id="SignalP"/>
    </source>
</evidence>
<feature type="signal peptide" evidence="1">
    <location>
        <begin position="1"/>
        <end position="22"/>
    </location>
</feature>
<proteinExistence type="predicted"/>
<evidence type="ECO:0000313" key="3">
    <source>
        <dbReference type="Proteomes" id="UP001458880"/>
    </source>
</evidence>
<organism evidence="2 3">
    <name type="scientific">Popillia japonica</name>
    <name type="common">Japanese beetle</name>
    <dbReference type="NCBI Taxonomy" id="7064"/>
    <lineage>
        <taxon>Eukaryota</taxon>
        <taxon>Metazoa</taxon>
        <taxon>Ecdysozoa</taxon>
        <taxon>Arthropoda</taxon>
        <taxon>Hexapoda</taxon>
        <taxon>Insecta</taxon>
        <taxon>Pterygota</taxon>
        <taxon>Neoptera</taxon>
        <taxon>Endopterygota</taxon>
        <taxon>Coleoptera</taxon>
        <taxon>Polyphaga</taxon>
        <taxon>Scarabaeiformia</taxon>
        <taxon>Scarabaeidae</taxon>
        <taxon>Rutelinae</taxon>
        <taxon>Popillia</taxon>
    </lineage>
</organism>
<name>A0AAW1JGH2_POPJA</name>